<proteinExistence type="predicted"/>
<evidence type="ECO:0000313" key="2">
    <source>
        <dbReference type="Proteomes" id="UP000006053"/>
    </source>
</evidence>
<accession>I4AC08</accession>
<dbReference type="AlphaFoldDB" id="I4AC08"/>
<dbReference type="EMBL" id="CP003348">
    <property type="protein sequence ID" value="AFM01493.1"/>
    <property type="molecule type" value="Genomic_DNA"/>
</dbReference>
<organism evidence="1 2">
    <name type="scientific">Desulfitobacterium dehalogenans (strain ATCC 51507 / DSM 9161 / JW/IU-DC1)</name>
    <dbReference type="NCBI Taxonomy" id="756499"/>
    <lineage>
        <taxon>Bacteria</taxon>
        <taxon>Bacillati</taxon>
        <taxon>Bacillota</taxon>
        <taxon>Clostridia</taxon>
        <taxon>Eubacteriales</taxon>
        <taxon>Desulfitobacteriaceae</taxon>
        <taxon>Desulfitobacterium</taxon>
    </lineage>
</organism>
<dbReference type="KEGG" id="ddh:Desde_3202"/>
<dbReference type="Proteomes" id="UP000006053">
    <property type="component" value="Chromosome"/>
</dbReference>
<dbReference type="STRING" id="756499.Desde_3202"/>
<dbReference type="RefSeq" id="WP_014794973.1">
    <property type="nucleotide sequence ID" value="NC_018017.1"/>
</dbReference>
<name>I4AC08_DESDJ</name>
<dbReference type="HOGENOM" id="CLU_2665107_0_0_9"/>
<sequence length="75" mass="8415">MSGFKQVSLADVFDAQELPLGLGEYVEHRSKPGVILEIVSEPYTTKTGKVGVEVKDPQGWTYPVVLEYLKRYKQA</sequence>
<gene>
    <name evidence="1" type="ordered locus">Desde_3202</name>
</gene>
<protein>
    <recommendedName>
        <fullName evidence="3">DUF4926 domain-containing protein</fullName>
    </recommendedName>
</protein>
<evidence type="ECO:0000313" key="1">
    <source>
        <dbReference type="EMBL" id="AFM01493.1"/>
    </source>
</evidence>
<reference evidence="2" key="1">
    <citation type="submission" date="2012-06" db="EMBL/GenBank/DDBJ databases">
        <title>Complete sequence of Desulfitobacterium dehalogenans ATCC 51507.</title>
        <authorList>
            <person name="Lucas S."/>
            <person name="Han J."/>
            <person name="Lapidus A."/>
            <person name="Cheng J.-F."/>
            <person name="Goodwin L."/>
            <person name="Pitluck S."/>
            <person name="Peters L."/>
            <person name="Ovchinnikova G."/>
            <person name="Teshima H."/>
            <person name="Detter J.C."/>
            <person name="Han C."/>
            <person name="Tapia R."/>
            <person name="Land M."/>
            <person name="Hauser L."/>
            <person name="Kyrpides N."/>
            <person name="Ivanova N."/>
            <person name="Pagani I."/>
            <person name="Kruse T."/>
            <person name="de Vos W.M."/>
            <person name="Smidt H."/>
            <person name="Woyke T."/>
        </authorList>
    </citation>
    <scope>NUCLEOTIDE SEQUENCE [LARGE SCALE GENOMIC DNA]</scope>
    <source>
        <strain evidence="2">ATCC 51507 / DSM 9161 / JW/IU-DC1</strain>
    </source>
</reference>
<keyword evidence="2" id="KW-1185">Reference proteome</keyword>
<reference evidence="1 2" key="2">
    <citation type="journal article" date="2015" name="J. Bacteriol.">
        <title>Genomic, proteomic, and biochemical analysis of the organohalide respiratory pathway in Desulfitobacterium dehalogenans.</title>
        <authorList>
            <person name="Kruse T."/>
            <person name="van de Pas B.A."/>
            <person name="Atteia A."/>
            <person name="Krab K."/>
            <person name="Hagen W.R."/>
            <person name="Goodwin L."/>
            <person name="Chain P."/>
            <person name="Boeren S."/>
            <person name="Maphosa F."/>
            <person name="Schraa G."/>
            <person name="de Vos W.M."/>
            <person name="van der Oost J."/>
            <person name="Smidt H."/>
            <person name="Stams A.J."/>
        </authorList>
    </citation>
    <scope>NUCLEOTIDE SEQUENCE [LARGE SCALE GENOMIC DNA]</scope>
    <source>
        <strain evidence="2">ATCC 51507 / DSM 9161 / JW/IU-DC1</strain>
    </source>
</reference>
<evidence type="ECO:0008006" key="3">
    <source>
        <dbReference type="Google" id="ProtNLM"/>
    </source>
</evidence>